<dbReference type="Proteomes" id="UP001140979">
    <property type="component" value="Unassembled WGS sequence"/>
</dbReference>
<feature type="transmembrane region" description="Helical" evidence="8">
    <location>
        <begin position="189"/>
        <end position="210"/>
    </location>
</feature>
<evidence type="ECO:0000313" key="9">
    <source>
        <dbReference type="EMBL" id="MDE1240742.1"/>
    </source>
</evidence>
<dbReference type="InterPro" id="IPR052017">
    <property type="entry name" value="TSUP"/>
</dbReference>
<evidence type="ECO:0000313" key="10">
    <source>
        <dbReference type="Proteomes" id="UP001140979"/>
    </source>
</evidence>
<protein>
    <recommendedName>
        <fullName evidence="8">Probable membrane transporter protein</fullName>
    </recommendedName>
</protein>
<dbReference type="InterPro" id="IPR002781">
    <property type="entry name" value="TM_pro_TauE-like"/>
</dbReference>
<feature type="transmembrane region" description="Helical" evidence="8">
    <location>
        <begin position="132"/>
        <end position="151"/>
    </location>
</feature>
<dbReference type="GO" id="GO:0005886">
    <property type="term" value="C:plasma membrane"/>
    <property type="evidence" value="ECO:0007669"/>
    <property type="project" value="UniProtKB-SubCell"/>
</dbReference>
<feature type="transmembrane region" description="Helical" evidence="8">
    <location>
        <begin position="157"/>
        <end position="177"/>
    </location>
</feature>
<reference evidence="9" key="1">
    <citation type="submission" date="2022-02" db="EMBL/GenBank/DDBJ databases">
        <title>Emergence and expansion in Europe of a Vibrio aestuarianus clonal complex pathogenic for oysters.</title>
        <authorList>
            <person name="Mesnil A."/>
            <person name="Travers M.-A."/>
        </authorList>
    </citation>
    <scope>NUCLEOTIDE SEQUENCE</scope>
    <source>
        <strain evidence="9">19_064_11T1</strain>
    </source>
</reference>
<evidence type="ECO:0000256" key="5">
    <source>
        <dbReference type="ARBA" id="ARBA00022692"/>
    </source>
</evidence>
<evidence type="ECO:0000256" key="8">
    <source>
        <dbReference type="RuleBase" id="RU363041"/>
    </source>
</evidence>
<name>A0A9X4F4V9_9VIBR</name>
<keyword evidence="5 8" id="KW-0812">Transmembrane</keyword>
<dbReference type="AlphaFoldDB" id="A0A9X4F4V9"/>
<proteinExistence type="inferred from homology"/>
<evidence type="ECO:0000256" key="4">
    <source>
        <dbReference type="ARBA" id="ARBA00022475"/>
    </source>
</evidence>
<dbReference type="EMBL" id="JAKNBA010000001">
    <property type="protein sequence ID" value="MDE1240742.1"/>
    <property type="molecule type" value="Genomic_DNA"/>
</dbReference>
<keyword evidence="6 8" id="KW-1133">Transmembrane helix</keyword>
<dbReference type="PANTHER" id="PTHR30269">
    <property type="entry name" value="TRANSMEMBRANE PROTEIN YFCA"/>
    <property type="match status" value="1"/>
</dbReference>
<feature type="transmembrane region" description="Helical" evidence="8">
    <location>
        <begin position="230"/>
        <end position="248"/>
    </location>
</feature>
<gene>
    <name evidence="9" type="ORF">L9W94_01000</name>
</gene>
<evidence type="ECO:0000256" key="2">
    <source>
        <dbReference type="ARBA" id="ARBA00009142"/>
    </source>
</evidence>
<dbReference type="PANTHER" id="PTHR30269:SF0">
    <property type="entry name" value="MEMBRANE TRANSPORTER PROTEIN YFCA-RELATED"/>
    <property type="match status" value="1"/>
</dbReference>
<organism evidence="9 10">
    <name type="scientific">Vibrio aestuarianus</name>
    <dbReference type="NCBI Taxonomy" id="28171"/>
    <lineage>
        <taxon>Bacteria</taxon>
        <taxon>Pseudomonadati</taxon>
        <taxon>Pseudomonadota</taxon>
        <taxon>Gammaproteobacteria</taxon>
        <taxon>Vibrionales</taxon>
        <taxon>Vibrionaceae</taxon>
        <taxon>Vibrio</taxon>
    </lineage>
</organism>
<comment type="caution">
    <text evidence="9">The sequence shown here is derived from an EMBL/GenBank/DDBJ whole genome shotgun (WGS) entry which is preliminary data.</text>
</comment>
<feature type="transmembrane region" description="Helical" evidence="8">
    <location>
        <begin position="101"/>
        <end position="120"/>
    </location>
</feature>
<comment type="subcellular location">
    <subcellularLocation>
        <location evidence="1 8">Cell membrane</location>
        <topology evidence="1 8">Multi-pass membrane protein</topology>
    </subcellularLocation>
</comment>
<comment type="similarity">
    <text evidence="2 8">Belongs to the 4-toluene sulfonate uptake permease (TSUP) (TC 2.A.102) family.</text>
</comment>
<evidence type="ECO:0000256" key="1">
    <source>
        <dbReference type="ARBA" id="ARBA00004651"/>
    </source>
</evidence>
<dbReference type="Pfam" id="PF01925">
    <property type="entry name" value="TauE"/>
    <property type="match status" value="1"/>
</dbReference>
<dbReference type="RefSeq" id="WP_274679947.1">
    <property type="nucleotide sequence ID" value="NZ_JAKNAS010000010.1"/>
</dbReference>
<keyword evidence="3" id="KW-0813">Transport</keyword>
<keyword evidence="7 8" id="KW-0472">Membrane</keyword>
<keyword evidence="4 8" id="KW-1003">Cell membrane</keyword>
<sequence length="259" mass="27440">MDISIEVLGLLFLVASAAGFIDAMAGGGGLLTLPALLAAGVPPAQALATNKLQSSFGSFSATWYFVRNGMVSLKEMKLAIACTFIGSACGAELVQHIDASLLTSLIPILLISISLYFLLAPQTKAVQGNPRLSEGLFAFFIGGGVGFYDGFFGPGTGSIFTVCFVVLGHFSLVEATARTKVLNFTSNIAALLFFLIAGLPIWEIGLVMAVGGFIGARMGAKVVVTKGQKWIRPLVIVMSILMAAKLLWQQHPQWFQSIF</sequence>
<evidence type="ECO:0000256" key="7">
    <source>
        <dbReference type="ARBA" id="ARBA00023136"/>
    </source>
</evidence>
<evidence type="ECO:0000256" key="6">
    <source>
        <dbReference type="ARBA" id="ARBA00022989"/>
    </source>
</evidence>
<evidence type="ECO:0000256" key="3">
    <source>
        <dbReference type="ARBA" id="ARBA00022448"/>
    </source>
</evidence>
<accession>A0A9X4F4V9</accession>